<evidence type="ECO:0000313" key="8">
    <source>
        <dbReference type="Proteomes" id="UP000053660"/>
    </source>
</evidence>
<evidence type="ECO:0000256" key="4">
    <source>
        <dbReference type="ARBA" id="ARBA00023136"/>
    </source>
</evidence>
<keyword evidence="2 5" id="KW-0812">Transmembrane</keyword>
<proteinExistence type="predicted"/>
<evidence type="ECO:0000313" key="7">
    <source>
        <dbReference type="EMBL" id="KHJ95011.1"/>
    </source>
</evidence>
<gene>
    <name evidence="7" type="ORF">OESDEN_05049</name>
</gene>
<protein>
    <recommendedName>
        <fullName evidence="6">Amino acid transporter transmembrane domain-containing protein</fullName>
    </recommendedName>
</protein>
<evidence type="ECO:0000256" key="5">
    <source>
        <dbReference type="SAM" id="Phobius"/>
    </source>
</evidence>
<dbReference type="PANTHER" id="PTHR22950:SF217">
    <property type="entry name" value="AMINO ACID TRANSPORTER TRANSMEMBRANE DOMAIN-CONTAINING PROTEIN"/>
    <property type="match status" value="1"/>
</dbReference>
<dbReference type="AlphaFoldDB" id="A0A0B1TFX0"/>
<sequence>MLSAGSIIYAFASQGVILPLENKMKKPKEMFGPCGVITTASIVIFFINTVTGFLGYVTYGQELKGSITLNLTNSPLDFTVKIMLLVMTYCGYPIEIYPVVEMLWPYVERHVDSSRKRVVSALQYALQYAAVMVSCKSCKSLLLNLLLISRLQLASPMPSQISRTLSHLLVSHPG</sequence>
<comment type="subcellular location">
    <subcellularLocation>
        <location evidence="1">Membrane</location>
        <topology evidence="1">Multi-pass membrane protein</topology>
    </subcellularLocation>
</comment>
<dbReference type="Pfam" id="PF01490">
    <property type="entry name" value="Aa_trans"/>
    <property type="match status" value="1"/>
</dbReference>
<feature type="domain" description="Amino acid transporter transmembrane" evidence="6">
    <location>
        <begin position="2"/>
        <end position="132"/>
    </location>
</feature>
<evidence type="ECO:0000259" key="6">
    <source>
        <dbReference type="Pfam" id="PF01490"/>
    </source>
</evidence>
<evidence type="ECO:0000256" key="1">
    <source>
        <dbReference type="ARBA" id="ARBA00004141"/>
    </source>
</evidence>
<evidence type="ECO:0000256" key="3">
    <source>
        <dbReference type="ARBA" id="ARBA00022989"/>
    </source>
</evidence>
<dbReference type="PANTHER" id="PTHR22950">
    <property type="entry name" value="AMINO ACID TRANSPORTER"/>
    <property type="match status" value="1"/>
</dbReference>
<dbReference type="Proteomes" id="UP000053660">
    <property type="component" value="Unassembled WGS sequence"/>
</dbReference>
<reference evidence="7 8" key="1">
    <citation type="submission" date="2014-03" db="EMBL/GenBank/DDBJ databases">
        <title>Draft genome of the hookworm Oesophagostomum dentatum.</title>
        <authorList>
            <person name="Mitreva M."/>
        </authorList>
    </citation>
    <scope>NUCLEOTIDE SEQUENCE [LARGE SCALE GENOMIC DNA]</scope>
    <source>
        <strain evidence="7 8">OD-Hann</strain>
    </source>
</reference>
<keyword evidence="8" id="KW-1185">Reference proteome</keyword>
<organism evidence="7 8">
    <name type="scientific">Oesophagostomum dentatum</name>
    <name type="common">Nodular worm</name>
    <dbReference type="NCBI Taxonomy" id="61180"/>
    <lineage>
        <taxon>Eukaryota</taxon>
        <taxon>Metazoa</taxon>
        <taxon>Ecdysozoa</taxon>
        <taxon>Nematoda</taxon>
        <taxon>Chromadorea</taxon>
        <taxon>Rhabditida</taxon>
        <taxon>Rhabditina</taxon>
        <taxon>Rhabditomorpha</taxon>
        <taxon>Strongyloidea</taxon>
        <taxon>Strongylidae</taxon>
        <taxon>Oesophagostomum</taxon>
    </lineage>
</organism>
<feature type="transmembrane region" description="Helical" evidence="5">
    <location>
        <begin position="34"/>
        <end position="58"/>
    </location>
</feature>
<keyword evidence="3 5" id="KW-1133">Transmembrane helix</keyword>
<dbReference type="GO" id="GO:0015179">
    <property type="term" value="F:L-amino acid transmembrane transporter activity"/>
    <property type="evidence" value="ECO:0007669"/>
    <property type="project" value="TreeGrafter"/>
</dbReference>
<name>A0A0B1TFX0_OESDE</name>
<dbReference type="EMBL" id="KN550112">
    <property type="protein sequence ID" value="KHJ95011.1"/>
    <property type="molecule type" value="Genomic_DNA"/>
</dbReference>
<evidence type="ECO:0000256" key="2">
    <source>
        <dbReference type="ARBA" id="ARBA00022692"/>
    </source>
</evidence>
<dbReference type="GO" id="GO:0005774">
    <property type="term" value="C:vacuolar membrane"/>
    <property type="evidence" value="ECO:0007669"/>
    <property type="project" value="TreeGrafter"/>
</dbReference>
<accession>A0A0B1TFX0</accession>
<feature type="transmembrane region" description="Helical" evidence="5">
    <location>
        <begin position="78"/>
        <end position="100"/>
    </location>
</feature>
<dbReference type="InterPro" id="IPR013057">
    <property type="entry name" value="AA_transpt_TM"/>
</dbReference>
<keyword evidence="4 5" id="KW-0472">Membrane</keyword>
<dbReference type="OrthoDB" id="1684102at2759"/>